<dbReference type="EMBL" id="ON746560">
    <property type="protein sequence ID" value="UYL95682.1"/>
    <property type="molecule type" value="Genomic_RNA"/>
</dbReference>
<name>A0A9E7V2G5_9VIRU</name>
<dbReference type="SUPFAM" id="SSF82856">
    <property type="entry name" value="L-A virus major coat protein"/>
    <property type="match status" value="1"/>
</dbReference>
<proteinExistence type="predicted"/>
<reference evidence="2" key="1">
    <citation type="submission" date="2022-05" db="EMBL/GenBank/DDBJ databases">
        <authorList>
            <person name="Cao W."/>
            <person name="Jia N."/>
            <person name="Lam T.T.-Y."/>
            <person name="Ni X."/>
            <person name="Liu J."/>
        </authorList>
    </citation>
    <scope>NUCLEOTIDE SEQUENCE</scope>
    <source>
        <strain evidence="2">TIGMIC 2</strain>
    </source>
</reference>
<dbReference type="InterPro" id="IPR015302">
    <property type="entry name" value="Major_coat_LA-virus"/>
</dbReference>
<protein>
    <submittedName>
        <fullName evidence="2">Capsid protein</fullName>
    </submittedName>
</protein>
<feature type="domain" description="Major coat protein L-A virus" evidence="1">
    <location>
        <begin position="122"/>
        <end position="329"/>
    </location>
</feature>
<dbReference type="InterPro" id="IPR036332">
    <property type="entry name" value="Major_coat_LA-virus_sf"/>
</dbReference>
<dbReference type="Pfam" id="PF09220">
    <property type="entry name" value="LA-virus_coat"/>
    <property type="match status" value="1"/>
</dbReference>
<evidence type="ECO:0000313" key="2">
    <source>
        <dbReference type="EMBL" id="UYL95682.1"/>
    </source>
</evidence>
<evidence type="ECO:0000259" key="1">
    <source>
        <dbReference type="Pfam" id="PF09220"/>
    </source>
</evidence>
<dbReference type="Gene3D" id="3.90.1840.10">
    <property type="entry name" value="Major capsid protein"/>
    <property type="match status" value="1"/>
</dbReference>
<sequence length="709" mass="78989">MSFNLFSSIFPDYFKPREGLKVIHPTFKYGFNSNINFTYSDSYGQIENTRNGALMTNKICMFGNISGVTDIDVPILDGLRNDIIDTNGRVDPNLVEQLLGKSVLTRAQNNYLAPLASDLIRNKNTVSLLYNLLRLYYIKKCGDVVYDPDALYYDNGHVKILNKQVFTGKNNLTQLASSFKVTPGMVVSGAVDYDNIQYDNPSFTWAGPLTKVHGNVLRDAIGAWESKAPFTLAHSSPQLASAIRIVTPFTTDRGPASYDYHSVFEVLRTLVTSNRLYTDFDIAYTMLTQVMALPAPRSAESAAWFVNEMPVYMPKLECALGLFPVVLSAAPYIRDDSWKTTFDSWNMTQDVAWYHCFALNEACYVELGNVVRSRDTDAVNKLNFTELATEGQPLSFRGILSDLTLVAMRTGRQIDMPYAVSCGLDRVSFVVSQAEITVPVTVIDKDAPKYYPLDVVSAEAGAVANVVVRTMSPAMYPIFTYGLNVDPLYADAIDDEVVINVDSPEEGVITITDQIKFAKFMNIMRIMGNDVKATERITGRIVTNWADNASGRFLYTDTQLTRGTVFDILAEDIKPRKHNWVQIGGMYGDVTFKYKLSSFRARIFNGNSDARVSGVTVQPVSKSKYSEKMDLMTNKPDTVSIHPIGRENLSDFRFVRLLVPGMSRPTRFGQLPRVMDVEPGDMEPTVQEIIPEEVGDTGIPESPGSPAVE</sequence>
<accession>A0A9E7V2G5</accession>
<organism evidence="2">
    <name type="scientific">Luoyang Totiv tick virus 3</name>
    <dbReference type="NCBI Taxonomy" id="2972362"/>
    <lineage>
        <taxon>Viruses</taxon>
        <taxon>Riboviria</taxon>
        <taxon>Orthornavirae</taxon>
        <taxon>Duplornaviricota</taxon>
        <taxon>Chrymotiviricetes</taxon>
        <taxon>Ghabrivirales</taxon>
        <taxon>Totiviridae</taxon>
    </lineage>
</organism>